<evidence type="ECO:0000313" key="2">
    <source>
        <dbReference type="EMBL" id="EPB66698.1"/>
    </source>
</evidence>
<organism evidence="2 3">
    <name type="scientific">Ancylostoma ceylanicum</name>
    <dbReference type="NCBI Taxonomy" id="53326"/>
    <lineage>
        <taxon>Eukaryota</taxon>
        <taxon>Metazoa</taxon>
        <taxon>Ecdysozoa</taxon>
        <taxon>Nematoda</taxon>
        <taxon>Chromadorea</taxon>
        <taxon>Rhabditida</taxon>
        <taxon>Rhabditina</taxon>
        <taxon>Rhabditomorpha</taxon>
        <taxon>Strongyloidea</taxon>
        <taxon>Ancylostomatidae</taxon>
        <taxon>Ancylostomatinae</taxon>
        <taxon>Ancylostoma</taxon>
    </lineage>
</organism>
<reference evidence="2 3" key="1">
    <citation type="submission" date="2013-05" db="EMBL/GenBank/DDBJ databases">
        <title>Draft genome of the parasitic nematode Anyclostoma ceylanicum.</title>
        <authorList>
            <person name="Mitreva M."/>
        </authorList>
    </citation>
    <scope>NUCLEOTIDE SEQUENCE [LARGE SCALE GENOMIC DNA]</scope>
</reference>
<dbReference type="InterPro" id="IPR015943">
    <property type="entry name" value="WD40/YVTN_repeat-like_dom_sf"/>
</dbReference>
<dbReference type="SUPFAM" id="SSF50978">
    <property type="entry name" value="WD40 repeat-like"/>
    <property type="match status" value="1"/>
</dbReference>
<name>A0A0D6L713_9BILA</name>
<dbReference type="EMBL" id="KE125962">
    <property type="protein sequence ID" value="EPB66698.1"/>
    <property type="molecule type" value="Genomic_DNA"/>
</dbReference>
<keyword evidence="3" id="KW-1185">Reference proteome</keyword>
<dbReference type="Pfam" id="PF23411">
    <property type="entry name" value="Beta-prop_Vps41"/>
    <property type="match status" value="1"/>
</dbReference>
<accession>A0A0D6L713</accession>
<gene>
    <name evidence="2" type="ORF">ANCCEY_14213</name>
</gene>
<dbReference type="Proteomes" id="UP000054495">
    <property type="component" value="Unassembled WGS sequence"/>
</dbReference>
<dbReference type="InterPro" id="IPR057780">
    <property type="entry name" value="Beta-prop_Vps41"/>
</dbReference>
<protein>
    <recommendedName>
        <fullName evidence="1">Vps41 beta-propeller domain-containing protein</fullName>
    </recommendedName>
</protein>
<feature type="domain" description="Vps41 beta-propeller" evidence="1">
    <location>
        <begin position="4"/>
        <end position="90"/>
    </location>
</feature>
<sequence>MISTQGISAITAHLKLIVVGTQMGYIWLMDHFGHVDHQNVPVIRPHRSAVTKLAIDGPGNYIMSCGNDGRVAISGVGCDELNHLDRRAEIHFTWHLNMFCSGVSYALGSPGKHAELVVFGLKMDNEADEDASCENTKFELPQKRKAIFWSTNEDKLNLQV</sequence>
<evidence type="ECO:0000313" key="3">
    <source>
        <dbReference type="Proteomes" id="UP000054495"/>
    </source>
</evidence>
<dbReference type="Gene3D" id="2.130.10.10">
    <property type="entry name" value="YVTN repeat-like/Quinoprotein amine dehydrogenase"/>
    <property type="match status" value="1"/>
</dbReference>
<dbReference type="AlphaFoldDB" id="A0A0D6L713"/>
<dbReference type="InterPro" id="IPR036322">
    <property type="entry name" value="WD40_repeat_dom_sf"/>
</dbReference>
<proteinExistence type="predicted"/>
<evidence type="ECO:0000259" key="1">
    <source>
        <dbReference type="Pfam" id="PF23411"/>
    </source>
</evidence>